<gene>
    <name evidence="1" type="ORF">PYK22_02068</name>
</gene>
<keyword evidence="2" id="KW-1185">Reference proteome</keyword>
<sequence>MVKVDQFALRIREPKDVPAPLLAFYEKARADDLDGYVVYAPPITDPPARHRQVPAGHLLMIGDDRLRIAIDRGVVEEVEIPFADLIFAEIGEALLFSWMRLGFGRHTSREIKIPFNTVGIELFRQALFSIRKALDVSPDRARDSHADPSRLPFKFQSELRRWLLEGEQIFELAFQPEIRTHRFIVFARQLAPPTLLALTDRQFFCVTEEPPVARERLSKYSSVYVYCPLPRLESLALEADGARRELPEVRIGLVNDRARVRFTVKVGSDCLAQFALFCRNVMGSVEKSACERR</sequence>
<reference evidence="1 2" key="1">
    <citation type="submission" date="2013-12" db="EMBL/GenBank/DDBJ databases">
        <authorList>
            <person name="Stott M."/>
        </authorList>
    </citation>
    <scope>NUCLEOTIDE SEQUENCE [LARGE SCALE GENOMIC DNA]</scope>
    <source>
        <strain evidence="1 2">K22</strain>
    </source>
</reference>
<dbReference type="STRING" id="454194.PYK22_02068"/>
<reference evidence="1 2" key="2">
    <citation type="submission" date="2015-01" db="EMBL/GenBank/DDBJ databases">
        <title>Complete genome sequence of Pyrinomonas methylaliphatogenes type strain K22T.</title>
        <authorList>
            <person name="Lee K.C.Y."/>
            <person name="Power J.F."/>
            <person name="Dunfield P.F."/>
            <person name="Morgan X.C."/>
            <person name="Huttenhower C."/>
            <person name="Stott M.B."/>
        </authorList>
    </citation>
    <scope>NUCLEOTIDE SEQUENCE [LARGE SCALE GENOMIC DNA]</scope>
    <source>
        <strain evidence="1 2">K22</strain>
    </source>
</reference>
<dbReference type="RefSeq" id="WP_041976904.1">
    <property type="nucleotide sequence ID" value="NZ_CBXV010000007.1"/>
</dbReference>
<dbReference type="Proteomes" id="UP000031518">
    <property type="component" value="Unassembled WGS sequence"/>
</dbReference>
<protein>
    <submittedName>
        <fullName evidence="1">Uncharacterized protein</fullName>
    </submittedName>
</protein>
<name>A0A0B6WXS2_9BACT</name>
<evidence type="ECO:0000313" key="1">
    <source>
        <dbReference type="EMBL" id="CDM66058.1"/>
    </source>
</evidence>
<evidence type="ECO:0000313" key="2">
    <source>
        <dbReference type="Proteomes" id="UP000031518"/>
    </source>
</evidence>
<dbReference type="EMBL" id="CBXV010000007">
    <property type="protein sequence ID" value="CDM66058.1"/>
    <property type="molecule type" value="Genomic_DNA"/>
</dbReference>
<proteinExistence type="predicted"/>
<accession>A0A0B6WXS2</accession>
<dbReference type="AlphaFoldDB" id="A0A0B6WXS2"/>
<organism evidence="1 2">
    <name type="scientific">Pyrinomonas methylaliphatogenes</name>
    <dbReference type="NCBI Taxonomy" id="454194"/>
    <lineage>
        <taxon>Bacteria</taxon>
        <taxon>Pseudomonadati</taxon>
        <taxon>Acidobacteriota</taxon>
        <taxon>Blastocatellia</taxon>
        <taxon>Blastocatellales</taxon>
        <taxon>Pyrinomonadaceae</taxon>
        <taxon>Pyrinomonas</taxon>
    </lineage>
</organism>